<reference evidence="3" key="2">
    <citation type="submission" date="2010-04" db="EMBL/GenBank/DDBJ databases">
        <authorList>
            <person name="Buell R."/>
            <person name="Hamilton J."/>
            <person name="Hostetler J."/>
        </authorList>
    </citation>
    <scope>NUCLEOTIDE SEQUENCE [LARGE SCALE GENOMIC DNA]</scope>
    <source>
        <strain evidence="3">DAOM:BR144</strain>
    </source>
</reference>
<dbReference type="Proteomes" id="UP000019132">
    <property type="component" value="Unassembled WGS sequence"/>
</dbReference>
<accession>K3WUP9</accession>
<reference evidence="2" key="3">
    <citation type="submission" date="2015-02" db="UniProtKB">
        <authorList>
            <consortium name="EnsemblProtists"/>
        </authorList>
    </citation>
    <scope>IDENTIFICATION</scope>
    <source>
        <strain evidence="2">DAOM BR144</strain>
    </source>
</reference>
<evidence type="ECO:0000313" key="2">
    <source>
        <dbReference type="EnsemblProtists" id="PYU1_T008696"/>
    </source>
</evidence>
<dbReference type="VEuPathDB" id="FungiDB:PYU1_G008679"/>
<dbReference type="EMBL" id="GL376558">
    <property type="status" value="NOT_ANNOTATED_CDS"/>
    <property type="molecule type" value="Genomic_DNA"/>
</dbReference>
<dbReference type="AlphaFoldDB" id="K3WUP9"/>
<feature type="region of interest" description="Disordered" evidence="1">
    <location>
        <begin position="277"/>
        <end position="301"/>
    </location>
</feature>
<name>K3WUP9_GLOUD</name>
<dbReference type="OMA" id="VDRHISQ"/>
<evidence type="ECO:0000313" key="3">
    <source>
        <dbReference type="Proteomes" id="UP000019132"/>
    </source>
</evidence>
<evidence type="ECO:0000256" key="1">
    <source>
        <dbReference type="SAM" id="MobiDB-lite"/>
    </source>
</evidence>
<dbReference type="InParanoid" id="K3WUP9"/>
<dbReference type="HOGENOM" id="CLU_042480_0_0_1"/>
<organism evidence="2 3">
    <name type="scientific">Globisporangium ultimum (strain ATCC 200006 / CBS 805.95 / DAOM BR144)</name>
    <name type="common">Pythium ultimum</name>
    <dbReference type="NCBI Taxonomy" id="431595"/>
    <lineage>
        <taxon>Eukaryota</taxon>
        <taxon>Sar</taxon>
        <taxon>Stramenopiles</taxon>
        <taxon>Oomycota</taxon>
        <taxon>Peronosporomycetes</taxon>
        <taxon>Pythiales</taxon>
        <taxon>Pythiaceae</taxon>
        <taxon>Globisporangium</taxon>
    </lineage>
</organism>
<keyword evidence="3" id="KW-1185">Reference proteome</keyword>
<reference evidence="3" key="1">
    <citation type="journal article" date="2010" name="Genome Biol.">
        <title>Genome sequence of the necrotrophic plant pathogen Pythium ultimum reveals original pathogenicity mechanisms and effector repertoire.</title>
        <authorList>
            <person name="Levesque C.A."/>
            <person name="Brouwer H."/>
            <person name="Cano L."/>
            <person name="Hamilton J.P."/>
            <person name="Holt C."/>
            <person name="Huitema E."/>
            <person name="Raffaele S."/>
            <person name="Robideau G.P."/>
            <person name="Thines M."/>
            <person name="Win J."/>
            <person name="Zerillo M.M."/>
            <person name="Beakes G.W."/>
            <person name="Boore J.L."/>
            <person name="Busam D."/>
            <person name="Dumas B."/>
            <person name="Ferriera S."/>
            <person name="Fuerstenberg S.I."/>
            <person name="Gachon C.M."/>
            <person name="Gaulin E."/>
            <person name="Govers F."/>
            <person name="Grenville-Briggs L."/>
            <person name="Horner N."/>
            <person name="Hostetler J."/>
            <person name="Jiang R.H."/>
            <person name="Johnson J."/>
            <person name="Krajaejun T."/>
            <person name="Lin H."/>
            <person name="Meijer H.J."/>
            <person name="Moore B."/>
            <person name="Morris P."/>
            <person name="Phuntmart V."/>
            <person name="Puiu D."/>
            <person name="Shetty J."/>
            <person name="Stajich J.E."/>
            <person name="Tripathy S."/>
            <person name="Wawra S."/>
            <person name="van West P."/>
            <person name="Whitty B.R."/>
            <person name="Coutinho P.M."/>
            <person name="Henrissat B."/>
            <person name="Martin F."/>
            <person name="Thomas P.D."/>
            <person name="Tyler B.M."/>
            <person name="De Vries R.P."/>
            <person name="Kamoun S."/>
            <person name="Yandell M."/>
            <person name="Tisserat N."/>
            <person name="Buell C.R."/>
        </authorList>
    </citation>
    <scope>NUCLEOTIDE SEQUENCE</scope>
    <source>
        <strain evidence="3">DAOM:BR144</strain>
    </source>
</reference>
<dbReference type="eggNOG" id="ENOG502S0G9">
    <property type="taxonomic scope" value="Eukaryota"/>
</dbReference>
<dbReference type="EnsemblProtists" id="PYU1_T008696">
    <property type="protein sequence ID" value="PYU1_T008696"/>
    <property type="gene ID" value="PYU1_G008679"/>
</dbReference>
<feature type="region of interest" description="Disordered" evidence="1">
    <location>
        <begin position="355"/>
        <end position="382"/>
    </location>
</feature>
<proteinExistence type="predicted"/>
<dbReference type="STRING" id="431595.K3WUP9"/>
<sequence length="382" mass="42873">MAKTMRLAPRSTAVESFLRNFERERERMHEVLEVALCYGVFCLAQNFSLKGISVEELRAITKYETIKKRDFFVRNAGISLRRGGHSDVTPLHIKPSHSWRDGDDKTATQLIDESENRGVKMLPSSEQLVSLETPEVAAEIKPFDEIDFFTMLFGKPFIDTAWTTFAACNGSQIVSKDALHDRFTRIDQRKVITKFPPLELPVSSFIEFLSEYVKMCVGHTNANGDGAGVGAAAEDTESDDEMLLREKENLHVNVGSKPRQRDVFGAVESTQTLVRKSAVMGPGKPQRARQTSPQVLQPAPQPRSLLHVQSKIKPELDARRDKMLRVKKTQTQLMKESLARTRLAEYEAKKLLDDAAAGKSNAASFQRSARKMPLSDITTGEY</sequence>
<protein>
    <submittedName>
        <fullName evidence="2">Uncharacterized protein</fullName>
    </submittedName>
</protein>